<reference evidence="8" key="2">
    <citation type="submission" date="2023-02" db="EMBL/GenBank/DDBJ databases">
        <authorList>
            <person name="Swenson N.G."/>
            <person name="Wegrzyn J.L."/>
            <person name="Mcevoy S.L."/>
        </authorList>
    </citation>
    <scope>NUCLEOTIDE SEQUENCE</scope>
    <source>
        <strain evidence="8">91603</strain>
        <tissue evidence="8">Leaf</tissue>
    </source>
</reference>
<keyword evidence="2 7" id="KW-0812">Transmembrane</keyword>
<feature type="region of interest" description="Disordered" evidence="6">
    <location>
        <begin position="92"/>
        <end position="112"/>
    </location>
</feature>
<comment type="subcellular location">
    <subcellularLocation>
        <location evidence="1">Golgi apparatus membrane</location>
        <topology evidence="1">Single-pass membrane protein</topology>
    </subcellularLocation>
</comment>
<evidence type="ECO:0008006" key="10">
    <source>
        <dbReference type="Google" id="ProtNLM"/>
    </source>
</evidence>
<dbReference type="Proteomes" id="UP001064489">
    <property type="component" value="Chromosome 5"/>
</dbReference>
<evidence type="ECO:0000313" key="9">
    <source>
        <dbReference type="Proteomes" id="UP001064489"/>
    </source>
</evidence>
<dbReference type="AlphaFoldDB" id="A0AAD5IVE9"/>
<keyword evidence="5 7" id="KW-0472">Membrane</keyword>
<evidence type="ECO:0000256" key="1">
    <source>
        <dbReference type="ARBA" id="ARBA00004194"/>
    </source>
</evidence>
<dbReference type="GO" id="GO:0045492">
    <property type="term" value="P:xylan biosynthetic process"/>
    <property type="evidence" value="ECO:0007669"/>
    <property type="project" value="InterPro"/>
</dbReference>
<proteinExistence type="predicted"/>
<organism evidence="8 9">
    <name type="scientific">Acer negundo</name>
    <name type="common">Box elder</name>
    <dbReference type="NCBI Taxonomy" id="4023"/>
    <lineage>
        <taxon>Eukaryota</taxon>
        <taxon>Viridiplantae</taxon>
        <taxon>Streptophyta</taxon>
        <taxon>Embryophyta</taxon>
        <taxon>Tracheophyta</taxon>
        <taxon>Spermatophyta</taxon>
        <taxon>Magnoliopsida</taxon>
        <taxon>eudicotyledons</taxon>
        <taxon>Gunneridae</taxon>
        <taxon>Pentapetalae</taxon>
        <taxon>rosids</taxon>
        <taxon>malvids</taxon>
        <taxon>Sapindales</taxon>
        <taxon>Sapindaceae</taxon>
        <taxon>Hippocastanoideae</taxon>
        <taxon>Acereae</taxon>
        <taxon>Acer</taxon>
    </lineage>
</organism>
<keyword evidence="4" id="KW-0333">Golgi apparatus</keyword>
<evidence type="ECO:0000256" key="6">
    <source>
        <dbReference type="SAM" id="MobiDB-lite"/>
    </source>
</evidence>
<keyword evidence="3 7" id="KW-1133">Transmembrane helix</keyword>
<evidence type="ECO:0000256" key="7">
    <source>
        <dbReference type="SAM" id="Phobius"/>
    </source>
</evidence>
<evidence type="ECO:0000313" key="8">
    <source>
        <dbReference type="EMBL" id="KAI9177930.1"/>
    </source>
</evidence>
<evidence type="ECO:0000256" key="5">
    <source>
        <dbReference type="ARBA" id="ARBA00023136"/>
    </source>
</evidence>
<evidence type="ECO:0000256" key="4">
    <source>
        <dbReference type="ARBA" id="ARBA00023034"/>
    </source>
</evidence>
<dbReference type="InterPro" id="IPR006514">
    <property type="entry name" value="IRX15/GXM/AGM"/>
</dbReference>
<dbReference type="PANTHER" id="PTHR31444">
    <property type="entry name" value="OS11G0490100 PROTEIN"/>
    <property type="match status" value="1"/>
</dbReference>
<dbReference type="NCBIfam" id="TIGR01627">
    <property type="entry name" value="A_thal_3515"/>
    <property type="match status" value="1"/>
</dbReference>
<accession>A0AAD5IVE9</accession>
<comment type="caution">
    <text evidence="8">The sequence shown here is derived from an EMBL/GenBank/DDBJ whole genome shotgun (WGS) entry which is preliminary data.</text>
</comment>
<dbReference type="EMBL" id="JAJSOW010000102">
    <property type="protein sequence ID" value="KAI9177930.1"/>
    <property type="molecule type" value="Genomic_DNA"/>
</dbReference>
<reference evidence="8" key="1">
    <citation type="journal article" date="2022" name="Plant J.">
        <title>Strategies of tolerance reflected in two North American maple genomes.</title>
        <authorList>
            <person name="McEvoy S.L."/>
            <person name="Sezen U.U."/>
            <person name="Trouern-Trend A."/>
            <person name="McMahon S.M."/>
            <person name="Schaberg P.G."/>
            <person name="Yang J."/>
            <person name="Wegrzyn J.L."/>
            <person name="Swenson N.G."/>
        </authorList>
    </citation>
    <scope>NUCLEOTIDE SEQUENCE</scope>
    <source>
        <strain evidence="8">91603</strain>
    </source>
</reference>
<name>A0AAD5IVE9_ACENE</name>
<evidence type="ECO:0000256" key="2">
    <source>
        <dbReference type="ARBA" id="ARBA00022692"/>
    </source>
</evidence>
<evidence type="ECO:0000256" key="3">
    <source>
        <dbReference type="ARBA" id="ARBA00022989"/>
    </source>
</evidence>
<dbReference type="Pfam" id="PF21729">
    <property type="entry name" value="IRX15_IRX15L_GXM"/>
    <property type="match status" value="1"/>
</dbReference>
<feature type="transmembrane region" description="Helical" evidence="7">
    <location>
        <begin position="43"/>
        <end position="60"/>
    </location>
</feature>
<gene>
    <name evidence="8" type="ORF">LWI28_020784</name>
</gene>
<keyword evidence="9" id="KW-1185">Reference proteome</keyword>
<protein>
    <recommendedName>
        <fullName evidence="10">Polysaccharide biosynthesis domain-containing protein</fullName>
    </recommendedName>
</protein>
<sequence>MPPELPYCRPLLTPLVHFSAPVSLDSHKYSRATKRMMIPGKKLIPLIVFILTSLSILRLLRFSITVSPSSPISALPSPLQQNCSTASPTCNLVPSQSQSHGTSKTPPKTSANATTLTKKEFKLLSNLITKKAPCNLLIFGSEPQYLKLSKINAGGITIFLEDDADKISAIKRKSNRTRVYKVEYQRPAKDAYELLKHARKNPACAPSSRLHHASKCELALAYLPQEVYKHKWEVVVVDGPSGNTPEAPGRMATIYTASIIARTGNITDVVVHDVDRTIEKWFSWEFLCEDNLVSSKGKLWNFRITGQSNSTSFCPAKTIQIE</sequence>
<dbReference type="GO" id="GO:0000139">
    <property type="term" value="C:Golgi membrane"/>
    <property type="evidence" value="ECO:0007669"/>
    <property type="project" value="UniProtKB-SubCell"/>
</dbReference>